<proteinExistence type="predicted"/>
<evidence type="ECO:0000313" key="2">
    <source>
        <dbReference type="EMBL" id="KAJ6807110.1"/>
    </source>
</evidence>
<dbReference type="AlphaFoldDB" id="A0AAX6ESQ0"/>
<reference evidence="2" key="1">
    <citation type="journal article" date="2023" name="GigaByte">
        <title>Genome assembly of the bearded iris, Iris pallida Lam.</title>
        <authorList>
            <person name="Bruccoleri R.E."/>
            <person name="Oakeley E.J."/>
            <person name="Faust A.M.E."/>
            <person name="Altorfer M."/>
            <person name="Dessus-Babus S."/>
            <person name="Burckhardt D."/>
            <person name="Oertli M."/>
            <person name="Naumann U."/>
            <person name="Petersen F."/>
            <person name="Wong J."/>
        </authorList>
    </citation>
    <scope>NUCLEOTIDE SEQUENCE</scope>
    <source>
        <strain evidence="2">GSM-AAB239-AS_SAM_17_03QT</strain>
    </source>
</reference>
<reference evidence="2" key="2">
    <citation type="submission" date="2023-04" db="EMBL/GenBank/DDBJ databases">
        <authorList>
            <person name="Bruccoleri R.E."/>
            <person name="Oakeley E.J."/>
            <person name="Faust A.-M."/>
            <person name="Dessus-Babus S."/>
            <person name="Altorfer M."/>
            <person name="Burckhardt D."/>
            <person name="Oertli M."/>
            <person name="Naumann U."/>
            <person name="Petersen F."/>
            <person name="Wong J."/>
        </authorList>
    </citation>
    <scope>NUCLEOTIDE SEQUENCE</scope>
    <source>
        <strain evidence="2">GSM-AAB239-AS_SAM_17_03QT</strain>
        <tissue evidence="2">Leaf</tissue>
    </source>
</reference>
<sequence length="115" mass="11982">MRERKHKGKATEENWGKSEHSEFGCSAWRRASSGGAEVPVVRSVCRPEKMTGGGRLLRRGVVRRFPPQWVRASADLASATVLASLDEGGAGRGGSGQGSTSGMAHGDAFAGEGAA</sequence>
<dbReference type="Proteomes" id="UP001140949">
    <property type="component" value="Unassembled WGS sequence"/>
</dbReference>
<feature type="region of interest" description="Disordered" evidence="1">
    <location>
        <begin position="86"/>
        <end position="115"/>
    </location>
</feature>
<name>A0AAX6ESQ0_IRIPA</name>
<comment type="caution">
    <text evidence="2">The sequence shown here is derived from an EMBL/GenBank/DDBJ whole genome shotgun (WGS) entry which is preliminary data.</text>
</comment>
<dbReference type="EMBL" id="JANAVB010034218">
    <property type="protein sequence ID" value="KAJ6807110.1"/>
    <property type="molecule type" value="Genomic_DNA"/>
</dbReference>
<gene>
    <name evidence="2" type="ORF">M6B38_173485</name>
</gene>
<feature type="region of interest" description="Disordered" evidence="1">
    <location>
        <begin position="1"/>
        <end position="22"/>
    </location>
</feature>
<accession>A0AAX6ESQ0</accession>
<organism evidence="2 3">
    <name type="scientific">Iris pallida</name>
    <name type="common">Sweet iris</name>
    <dbReference type="NCBI Taxonomy" id="29817"/>
    <lineage>
        <taxon>Eukaryota</taxon>
        <taxon>Viridiplantae</taxon>
        <taxon>Streptophyta</taxon>
        <taxon>Embryophyta</taxon>
        <taxon>Tracheophyta</taxon>
        <taxon>Spermatophyta</taxon>
        <taxon>Magnoliopsida</taxon>
        <taxon>Liliopsida</taxon>
        <taxon>Asparagales</taxon>
        <taxon>Iridaceae</taxon>
        <taxon>Iridoideae</taxon>
        <taxon>Irideae</taxon>
        <taxon>Iris</taxon>
    </lineage>
</organism>
<evidence type="ECO:0000313" key="3">
    <source>
        <dbReference type="Proteomes" id="UP001140949"/>
    </source>
</evidence>
<protein>
    <submittedName>
        <fullName evidence="2">Pollen-specific leucine-rich repeat extensin-like protein 3</fullName>
    </submittedName>
</protein>
<feature type="compositionally biased region" description="Gly residues" evidence="1">
    <location>
        <begin position="88"/>
        <end position="99"/>
    </location>
</feature>
<evidence type="ECO:0000256" key="1">
    <source>
        <dbReference type="SAM" id="MobiDB-lite"/>
    </source>
</evidence>
<keyword evidence="3" id="KW-1185">Reference proteome</keyword>